<sequence length="208" mass="23576">MSGRSAGRVGGHWDVGTPVVRREVLHGHPWAAFTTRVVRDDADLLAVYLAPGSELAFADWPFDRWEHPWRTQGFSTWRGHGKLMLHRPGDAYSVDLFWNGPARAFSGWYLNLQDPVRRYDGGFDTLDHELDYWLPAGGTWQVKDAELFEQRVAEERYTAEQADAIRSTGMAIEQMLTAGDHWWDESWAGWTPPPGWDALAVPAGWPTA</sequence>
<feature type="domain" description="DUF402" evidence="1">
    <location>
        <begin position="58"/>
        <end position="180"/>
    </location>
</feature>
<dbReference type="EMBL" id="CP077062">
    <property type="protein sequence ID" value="QWZ06854.1"/>
    <property type="molecule type" value="Genomic_DNA"/>
</dbReference>
<dbReference type="RefSeq" id="WP_216938152.1">
    <property type="nucleotide sequence ID" value="NZ_CP077062.1"/>
</dbReference>
<protein>
    <submittedName>
        <fullName evidence="2">DUF402 domain-containing protein</fullName>
    </submittedName>
</protein>
<dbReference type="Pfam" id="PF04167">
    <property type="entry name" value="DUF402"/>
    <property type="match status" value="1"/>
</dbReference>
<gene>
    <name evidence="2" type="ORF">KRR39_15160</name>
</gene>
<dbReference type="KEGG" id="nps:KRR39_15160"/>
<dbReference type="Proteomes" id="UP000683575">
    <property type="component" value="Chromosome"/>
</dbReference>
<organism evidence="2 3">
    <name type="scientific">Nocardioides panacis</name>
    <dbReference type="NCBI Taxonomy" id="2849501"/>
    <lineage>
        <taxon>Bacteria</taxon>
        <taxon>Bacillati</taxon>
        <taxon>Actinomycetota</taxon>
        <taxon>Actinomycetes</taxon>
        <taxon>Propionibacteriales</taxon>
        <taxon>Nocardioidaceae</taxon>
        <taxon>Nocardioides</taxon>
    </lineage>
</organism>
<keyword evidence="3" id="KW-1185">Reference proteome</keyword>
<evidence type="ECO:0000313" key="2">
    <source>
        <dbReference type="EMBL" id="QWZ06854.1"/>
    </source>
</evidence>
<proteinExistence type="predicted"/>
<dbReference type="InterPro" id="IPR007295">
    <property type="entry name" value="DUF402"/>
</dbReference>
<name>A0A975SVV1_9ACTN</name>
<evidence type="ECO:0000313" key="3">
    <source>
        <dbReference type="Proteomes" id="UP000683575"/>
    </source>
</evidence>
<evidence type="ECO:0000259" key="1">
    <source>
        <dbReference type="Pfam" id="PF04167"/>
    </source>
</evidence>
<accession>A0A975SVV1</accession>
<dbReference type="AlphaFoldDB" id="A0A975SVV1"/>
<reference evidence="2" key="1">
    <citation type="submission" date="2021-06" db="EMBL/GenBank/DDBJ databases">
        <title>Complete genome sequence of Nocardioides sp. G188.</title>
        <authorList>
            <person name="Im W.-T."/>
        </authorList>
    </citation>
    <scope>NUCLEOTIDE SEQUENCE</scope>
    <source>
        <strain evidence="2">G188</strain>
    </source>
</reference>